<name>A0A1G9QGC6_9FIRM</name>
<dbReference type="AlphaFoldDB" id="A0A1G9QGC6"/>
<keyword evidence="7" id="KW-1185">Reference proteome</keyword>
<evidence type="ECO:0000256" key="3">
    <source>
        <dbReference type="ARBA" id="ARBA00022898"/>
    </source>
</evidence>
<comment type="similarity">
    <text evidence="2 5">Belongs to the trans-sulfuration enzymes family.</text>
</comment>
<dbReference type="Proteomes" id="UP000214880">
    <property type="component" value="Unassembled WGS sequence"/>
</dbReference>
<dbReference type="GO" id="GO:0009086">
    <property type="term" value="P:methionine biosynthetic process"/>
    <property type="evidence" value="ECO:0007669"/>
    <property type="project" value="UniProtKB-ARBA"/>
</dbReference>
<dbReference type="Pfam" id="PF01053">
    <property type="entry name" value="Cys_Met_Meta_PP"/>
    <property type="match status" value="1"/>
</dbReference>
<dbReference type="CDD" id="cd00614">
    <property type="entry name" value="CGS_like"/>
    <property type="match status" value="1"/>
</dbReference>
<feature type="modified residue" description="N6-(pyridoxal phosphate)lysine" evidence="4">
    <location>
        <position position="194"/>
    </location>
</feature>
<dbReference type="InterPro" id="IPR015421">
    <property type="entry name" value="PyrdxlP-dep_Trfase_major"/>
</dbReference>
<dbReference type="Gene3D" id="3.90.1150.10">
    <property type="entry name" value="Aspartate Aminotransferase, domain 1"/>
    <property type="match status" value="1"/>
</dbReference>
<evidence type="ECO:0000256" key="5">
    <source>
        <dbReference type="RuleBase" id="RU362118"/>
    </source>
</evidence>
<sequence length="381" mass="40952">MKFESKTVHIGVCTDDTGAISTPIYQSATFRHPALGQSTGYDYTRSQNPTRKVLEEGIARLEEGAAGYAFSSGMAAVTAVLMLYAAGDHVIVVEDCYGGTYRVLDQVFARFGLSVTFVDGSNTREVAQAVQHNTRAIIVETPTNPLMKIADIRAMVELAKAADAHCIVDNTFLTPYFQRPLTLGADLVIHSGTKYLAGHNDLVCGLVVAREAELAEQVKYIQNSTGAILSPNDSWLLMRSMKTLALRMEKHNANALAVAEWLAGHPAVKAVYYPGLTGHPGKCIHESQATGYGGMLSFTVAGAREAAAVLEKVKLVRFAESLGGVETLITLPAVQTHADVPPAVRERLGITDRLLRLSVGIEAAEDIIADLAQALEWQAAE</sequence>
<dbReference type="InterPro" id="IPR054542">
    <property type="entry name" value="Cys_met_metab_PP"/>
</dbReference>
<dbReference type="InterPro" id="IPR000277">
    <property type="entry name" value="Cys/Met-Metab_PyrdxlP-dep_enz"/>
</dbReference>
<evidence type="ECO:0000256" key="2">
    <source>
        <dbReference type="ARBA" id="ARBA00009077"/>
    </source>
</evidence>
<dbReference type="EMBL" id="FNHB01000002">
    <property type="protein sequence ID" value="SDM10043.1"/>
    <property type="molecule type" value="Genomic_DNA"/>
</dbReference>
<gene>
    <name evidence="6" type="ORF">SAMN04488502_102164</name>
</gene>
<evidence type="ECO:0000313" key="6">
    <source>
        <dbReference type="EMBL" id="SDM10043.1"/>
    </source>
</evidence>
<dbReference type="PIRSF" id="PIRSF001434">
    <property type="entry name" value="CGS"/>
    <property type="match status" value="1"/>
</dbReference>
<evidence type="ECO:0000256" key="4">
    <source>
        <dbReference type="PIRSR" id="PIRSR001434-2"/>
    </source>
</evidence>
<dbReference type="GO" id="GO:0016846">
    <property type="term" value="F:carbon-sulfur lyase activity"/>
    <property type="evidence" value="ECO:0007669"/>
    <property type="project" value="TreeGrafter"/>
</dbReference>
<organism evidence="6 7">
    <name type="scientific">Dendrosporobacter quercicolus</name>
    <dbReference type="NCBI Taxonomy" id="146817"/>
    <lineage>
        <taxon>Bacteria</taxon>
        <taxon>Bacillati</taxon>
        <taxon>Bacillota</taxon>
        <taxon>Negativicutes</taxon>
        <taxon>Selenomonadales</taxon>
        <taxon>Sporomusaceae</taxon>
        <taxon>Dendrosporobacter</taxon>
    </lineage>
</organism>
<dbReference type="InterPro" id="IPR015422">
    <property type="entry name" value="PyrdxlP-dep_Trfase_small"/>
</dbReference>
<dbReference type="PROSITE" id="PS00868">
    <property type="entry name" value="CYS_MET_METAB_PP"/>
    <property type="match status" value="1"/>
</dbReference>
<dbReference type="Gene3D" id="3.40.640.10">
    <property type="entry name" value="Type I PLP-dependent aspartate aminotransferase-like (Major domain)"/>
    <property type="match status" value="1"/>
</dbReference>
<keyword evidence="3 4" id="KW-0663">Pyridoxal phosphate</keyword>
<dbReference type="RefSeq" id="WP_092070403.1">
    <property type="nucleotide sequence ID" value="NZ_FNHB01000002.1"/>
</dbReference>
<reference evidence="6 7" key="1">
    <citation type="submission" date="2016-10" db="EMBL/GenBank/DDBJ databases">
        <authorList>
            <person name="de Groot N.N."/>
        </authorList>
    </citation>
    <scope>NUCLEOTIDE SEQUENCE [LARGE SCALE GENOMIC DNA]</scope>
    <source>
        <strain evidence="6 7">DSM 1736</strain>
    </source>
</reference>
<comment type="cofactor">
    <cofactor evidence="1 5">
        <name>pyridoxal 5'-phosphate</name>
        <dbReference type="ChEBI" id="CHEBI:597326"/>
    </cofactor>
</comment>
<dbReference type="InterPro" id="IPR015424">
    <property type="entry name" value="PyrdxlP-dep_Trfase"/>
</dbReference>
<dbReference type="SUPFAM" id="SSF53383">
    <property type="entry name" value="PLP-dependent transferases"/>
    <property type="match status" value="1"/>
</dbReference>
<dbReference type="OrthoDB" id="9780685at2"/>
<dbReference type="GO" id="GO:0030170">
    <property type="term" value="F:pyridoxal phosphate binding"/>
    <property type="evidence" value="ECO:0007669"/>
    <property type="project" value="InterPro"/>
</dbReference>
<accession>A0A1G9QGC6</accession>
<dbReference type="GO" id="GO:0005737">
    <property type="term" value="C:cytoplasm"/>
    <property type="evidence" value="ECO:0007669"/>
    <property type="project" value="TreeGrafter"/>
</dbReference>
<dbReference type="GO" id="GO:0019346">
    <property type="term" value="P:transsulfuration"/>
    <property type="evidence" value="ECO:0007669"/>
    <property type="project" value="InterPro"/>
</dbReference>
<protein>
    <submittedName>
        <fullName evidence="6">Cysteine synthase /cystathionine gamma-synthase</fullName>
    </submittedName>
</protein>
<evidence type="ECO:0000256" key="1">
    <source>
        <dbReference type="ARBA" id="ARBA00001933"/>
    </source>
</evidence>
<dbReference type="PANTHER" id="PTHR11808:SF90">
    <property type="entry name" value="CYSTATHIONINE GAMMA-SYNTHASE"/>
    <property type="match status" value="1"/>
</dbReference>
<dbReference type="FunFam" id="3.90.1150.10:FF:000033">
    <property type="entry name" value="Cystathionine gamma-synthase"/>
    <property type="match status" value="1"/>
</dbReference>
<dbReference type="PANTHER" id="PTHR11808">
    <property type="entry name" value="TRANS-SULFURATION ENZYME FAMILY MEMBER"/>
    <property type="match status" value="1"/>
</dbReference>
<proteinExistence type="inferred from homology"/>
<dbReference type="FunFam" id="3.40.640.10:FF:000009">
    <property type="entry name" value="Cystathionine gamma-synthase homolog"/>
    <property type="match status" value="1"/>
</dbReference>
<dbReference type="STRING" id="146817.SAMN04488502_102164"/>
<evidence type="ECO:0000313" key="7">
    <source>
        <dbReference type="Proteomes" id="UP000214880"/>
    </source>
</evidence>